<dbReference type="InterPro" id="IPR011109">
    <property type="entry name" value="DNA_bind_recombinase_dom"/>
</dbReference>
<organism evidence="2 3">
    <name type="scientific">Streptosporangium oxazolinicum</name>
    <dbReference type="NCBI Taxonomy" id="909287"/>
    <lineage>
        <taxon>Bacteria</taxon>
        <taxon>Bacillati</taxon>
        <taxon>Actinomycetota</taxon>
        <taxon>Actinomycetes</taxon>
        <taxon>Streptosporangiales</taxon>
        <taxon>Streptosporangiaceae</taxon>
        <taxon>Streptosporangium</taxon>
    </lineage>
</organism>
<dbReference type="PANTHER" id="PTHR30461:SF23">
    <property type="entry name" value="DNA RECOMBINASE-RELATED"/>
    <property type="match status" value="1"/>
</dbReference>
<dbReference type="InterPro" id="IPR038109">
    <property type="entry name" value="DNA_bind_recomb_sf"/>
</dbReference>
<dbReference type="PROSITE" id="PS51737">
    <property type="entry name" value="RECOMBINASE_DNA_BIND"/>
    <property type="match status" value="1"/>
</dbReference>
<dbReference type="RefSeq" id="WP_344914530.1">
    <property type="nucleotide sequence ID" value="NZ_BAABAQ010000001.1"/>
</dbReference>
<keyword evidence="3" id="KW-1185">Reference proteome</keyword>
<dbReference type="Gene3D" id="3.90.1750.20">
    <property type="entry name" value="Putative Large Serine Recombinase, Chain B, Domain 2"/>
    <property type="match status" value="1"/>
</dbReference>
<evidence type="ECO:0000259" key="1">
    <source>
        <dbReference type="PROSITE" id="PS51737"/>
    </source>
</evidence>
<dbReference type="Pfam" id="PF00239">
    <property type="entry name" value="Resolvase"/>
    <property type="match status" value="1"/>
</dbReference>
<dbReference type="SUPFAM" id="SSF53041">
    <property type="entry name" value="Resolvase-like"/>
    <property type="match status" value="1"/>
</dbReference>
<protein>
    <submittedName>
        <fullName evidence="2">Recombinase family protein</fullName>
    </submittedName>
</protein>
<dbReference type="Pfam" id="PF07508">
    <property type="entry name" value="Recombinase"/>
    <property type="match status" value="1"/>
</dbReference>
<gene>
    <name evidence="2" type="ORF">GCM10022252_05080</name>
</gene>
<dbReference type="CDD" id="cd00338">
    <property type="entry name" value="Ser_Recombinase"/>
    <property type="match status" value="1"/>
</dbReference>
<dbReference type="InterPro" id="IPR036162">
    <property type="entry name" value="Resolvase-like_N_sf"/>
</dbReference>
<reference evidence="3" key="1">
    <citation type="journal article" date="2019" name="Int. J. Syst. Evol. Microbiol.">
        <title>The Global Catalogue of Microorganisms (GCM) 10K type strain sequencing project: providing services to taxonomists for standard genome sequencing and annotation.</title>
        <authorList>
            <consortium name="The Broad Institute Genomics Platform"/>
            <consortium name="The Broad Institute Genome Sequencing Center for Infectious Disease"/>
            <person name="Wu L."/>
            <person name="Ma J."/>
        </authorList>
    </citation>
    <scope>NUCLEOTIDE SEQUENCE [LARGE SCALE GENOMIC DNA]</scope>
    <source>
        <strain evidence="3">JCM 17388</strain>
    </source>
</reference>
<dbReference type="EMBL" id="BAABAQ010000001">
    <property type="protein sequence ID" value="GAA4181163.1"/>
    <property type="molecule type" value="Genomic_DNA"/>
</dbReference>
<feature type="domain" description="Recombinase" evidence="1">
    <location>
        <begin position="172"/>
        <end position="282"/>
    </location>
</feature>
<dbReference type="InterPro" id="IPR050639">
    <property type="entry name" value="SSR_resolvase"/>
</dbReference>
<evidence type="ECO:0000313" key="3">
    <source>
        <dbReference type="Proteomes" id="UP001501251"/>
    </source>
</evidence>
<dbReference type="SMART" id="SM00857">
    <property type="entry name" value="Resolvase"/>
    <property type="match status" value="1"/>
</dbReference>
<proteinExistence type="predicted"/>
<name>A0ABP8ABE8_9ACTN</name>
<evidence type="ECO:0000313" key="2">
    <source>
        <dbReference type="EMBL" id="GAA4181163.1"/>
    </source>
</evidence>
<dbReference type="PANTHER" id="PTHR30461">
    <property type="entry name" value="DNA-INVERTASE FROM LAMBDOID PROPHAGE"/>
    <property type="match status" value="1"/>
</dbReference>
<accession>A0ABP8ABE8</accession>
<dbReference type="InterPro" id="IPR006119">
    <property type="entry name" value="Resolv_N"/>
</dbReference>
<dbReference type="Gene3D" id="3.40.50.1390">
    <property type="entry name" value="Resolvase, N-terminal catalytic domain"/>
    <property type="match status" value="1"/>
</dbReference>
<comment type="caution">
    <text evidence="2">The sequence shown here is derived from an EMBL/GenBank/DDBJ whole genome shotgun (WGS) entry which is preliminary data.</text>
</comment>
<dbReference type="Proteomes" id="UP001501251">
    <property type="component" value="Unassembled WGS sequence"/>
</dbReference>
<sequence length="506" mass="56978">MAQVGSAVPVVSYARISADIRRDEHGVQDQHKLNRETAARQGWAVVHEFTDNDKSAAKADVVRDGFEAMLKALRAGELSDGTAVQGVVIVAEDRLARRPGDYERFVEAITYRDGRVFADARGMKDLYSEDTESMGLFGAVISKMEVRKMQRRMRRSHRTRAELGVPAGGTRPFGWLPDRLTLDPREAPLVRQAIADLVSGRSLHSIANQWQKEDVKTTLGNAWTPSSLKLTVTNPRVCGWRQINKELVRDSEGNPVVGQWEPIVSPEQWMAVKNLFDARKGHYIHRDGRVGHILSRDFREPNYLLTGFLRCGRAKPDGTPCNTSLRVTHSKDCVQHIYICPAKTVGGCGSLGRRGDMVDLYISEAVLAKLEEVQMASSAEPSEWTGKQEYEDTKSRLEELRNQWAAGNISNELFFSMAPDLEKRISRLRTEAQNFTASAERHLARSTTDVAEIRRRWYLTEEKGGLPLSIKRSYIREALHAVIIYPSGGGRRPFNPDLLEPVWRET</sequence>